<dbReference type="InterPro" id="IPR050090">
    <property type="entry name" value="Tyrosine_recombinase_XerCD"/>
</dbReference>
<evidence type="ECO:0000259" key="4">
    <source>
        <dbReference type="PROSITE" id="PS51898"/>
    </source>
</evidence>
<dbReference type="Gene3D" id="1.10.150.130">
    <property type="match status" value="1"/>
</dbReference>
<dbReference type="PANTHER" id="PTHR30349">
    <property type="entry name" value="PHAGE INTEGRASE-RELATED"/>
    <property type="match status" value="1"/>
</dbReference>
<dbReference type="InterPro" id="IPR011010">
    <property type="entry name" value="DNA_brk_join_enz"/>
</dbReference>
<evidence type="ECO:0000256" key="3">
    <source>
        <dbReference type="PROSITE-ProRule" id="PRU01248"/>
    </source>
</evidence>
<name>A0ABQ2RTV5_9DEIO</name>
<evidence type="ECO:0000256" key="2">
    <source>
        <dbReference type="ARBA" id="ARBA00023172"/>
    </source>
</evidence>
<dbReference type="EMBL" id="BMQM01000016">
    <property type="protein sequence ID" value="GGR61613.1"/>
    <property type="molecule type" value="Genomic_DNA"/>
</dbReference>
<keyword evidence="2" id="KW-0233">DNA recombination</keyword>
<accession>A0ABQ2RTV5</accession>
<feature type="domain" description="Core-binding (CB)" evidence="5">
    <location>
        <begin position="53"/>
        <end position="135"/>
    </location>
</feature>
<dbReference type="PANTHER" id="PTHR30349:SF84">
    <property type="entry name" value="PHAGE-RELATED INTEGRASE"/>
    <property type="match status" value="1"/>
</dbReference>
<gene>
    <name evidence="6" type="ORF">GCM10008959_24400</name>
</gene>
<proteinExistence type="predicted"/>
<evidence type="ECO:0000256" key="1">
    <source>
        <dbReference type="ARBA" id="ARBA00023125"/>
    </source>
</evidence>
<organism evidence="6 7">
    <name type="scientific">Deinococcus seoulensis</name>
    <dbReference type="NCBI Taxonomy" id="1837379"/>
    <lineage>
        <taxon>Bacteria</taxon>
        <taxon>Thermotogati</taxon>
        <taxon>Deinococcota</taxon>
        <taxon>Deinococci</taxon>
        <taxon>Deinococcales</taxon>
        <taxon>Deinococcaceae</taxon>
        <taxon>Deinococcus</taxon>
    </lineage>
</organism>
<keyword evidence="1 3" id="KW-0238">DNA-binding</keyword>
<protein>
    <submittedName>
        <fullName evidence="6">Site-specific integrase</fullName>
    </submittedName>
</protein>
<dbReference type="Gene3D" id="1.10.443.10">
    <property type="entry name" value="Intergrase catalytic core"/>
    <property type="match status" value="1"/>
</dbReference>
<evidence type="ECO:0000313" key="7">
    <source>
        <dbReference type="Proteomes" id="UP000634308"/>
    </source>
</evidence>
<dbReference type="PROSITE" id="PS51898">
    <property type="entry name" value="TYR_RECOMBINASE"/>
    <property type="match status" value="1"/>
</dbReference>
<keyword evidence="7" id="KW-1185">Reference proteome</keyword>
<evidence type="ECO:0000313" key="6">
    <source>
        <dbReference type="EMBL" id="GGR61613.1"/>
    </source>
</evidence>
<dbReference type="SUPFAM" id="SSF56349">
    <property type="entry name" value="DNA breaking-rejoining enzymes"/>
    <property type="match status" value="1"/>
</dbReference>
<evidence type="ECO:0000259" key="5">
    <source>
        <dbReference type="PROSITE" id="PS51900"/>
    </source>
</evidence>
<dbReference type="Proteomes" id="UP000634308">
    <property type="component" value="Unassembled WGS sequence"/>
</dbReference>
<dbReference type="InterPro" id="IPR010998">
    <property type="entry name" value="Integrase_recombinase_N"/>
</dbReference>
<dbReference type="Pfam" id="PF00589">
    <property type="entry name" value="Phage_integrase"/>
    <property type="match status" value="1"/>
</dbReference>
<sequence length="366" mass="40699">MQALPSGNVRWRISVVINGESYRLTGTAPTEKQARAAMRKAAARGVIPPPAHLLFGECVDNWLRSREGIGEKTRNNYAALHRLHVQSRLGARRLRTITPAVLREFLTDLRLEKGLSASSRRQVFTVVFGALKQAVHDGLLPHNPAVGLRPVVKKRSSDQLPAYTYEEAKRYLAAAIDGHNRPGEVLALLMLTGLRKGEALYLKSDAVVLDSPDSHLFVRGTRSQDGANVYETESAKTRKSRRKVPLDEEAVALLKAVRSRTEEDLRGLGVAVPMYVFSTLRGTPYRPDNLQRVHVAVCERAGVRRIPIHGLRHTYASLAAASGMKIEVLSRVMGHESPAFTMEQYRHLYPDELRSVSLGLWTPQTP</sequence>
<comment type="caution">
    <text evidence="6">The sequence shown here is derived from an EMBL/GenBank/DDBJ whole genome shotgun (WGS) entry which is preliminary data.</text>
</comment>
<dbReference type="InterPro" id="IPR013762">
    <property type="entry name" value="Integrase-like_cat_sf"/>
</dbReference>
<dbReference type="PROSITE" id="PS51900">
    <property type="entry name" value="CB"/>
    <property type="match status" value="1"/>
</dbReference>
<dbReference type="InterPro" id="IPR002104">
    <property type="entry name" value="Integrase_catalytic"/>
</dbReference>
<dbReference type="InterPro" id="IPR044068">
    <property type="entry name" value="CB"/>
</dbReference>
<reference evidence="7" key="1">
    <citation type="journal article" date="2019" name="Int. J. Syst. Evol. Microbiol.">
        <title>The Global Catalogue of Microorganisms (GCM) 10K type strain sequencing project: providing services to taxonomists for standard genome sequencing and annotation.</title>
        <authorList>
            <consortium name="The Broad Institute Genomics Platform"/>
            <consortium name="The Broad Institute Genome Sequencing Center for Infectious Disease"/>
            <person name="Wu L."/>
            <person name="Ma J."/>
        </authorList>
    </citation>
    <scope>NUCLEOTIDE SEQUENCE [LARGE SCALE GENOMIC DNA]</scope>
    <source>
        <strain evidence="7">JCM 31404</strain>
    </source>
</reference>
<dbReference type="CDD" id="cd01189">
    <property type="entry name" value="INT_ICEBs1_C_like"/>
    <property type="match status" value="1"/>
</dbReference>
<feature type="domain" description="Tyr recombinase" evidence="4">
    <location>
        <begin position="158"/>
        <end position="358"/>
    </location>
</feature>